<dbReference type="AlphaFoldDB" id="A0A1J1I500"/>
<feature type="region of interest" description="Disordered" evidence="5">
    <location>
        <begin position="119"/>
        <end position="151"/>
    </location>
</feature>
<evidence type="ECO:0000256" key="2">
    <source>
        <dbReference type="ARBA" id="ARBA00022771"/>
    </source>
</evidence>
<dbReference type="InterPro" id="IPR013083">
    <property type="entry name" value="Znf_RING/FYVE/PHD"/>
</dbReference>
<keyword evidence="2 4" id="KW-0863">Zinc-finger</keyword>
<dbReference type="Proteomes" id="UP000183832">
    <property type="component" value="Unassembled WGS sequence"/>
</dbReference>
<dbReference type="Gene3D" id="3.30.40.10">
    <property type="entry name" value="Zinc/RING finger domain, C3HC4 (zinc finger)"/>
    <property type="match status" value="1"/>
</dbReference>
<dbReference type="PANTHER" id="PTHR45931">
    <property type="entry name" value="SI:CH211-59O9.10"/>
    <property type="match status" value="1"/>
</dbReference>
<dbReference type="InterPro" id="IPR051834">
    <property type="entry name" value="RING_finger_E3_ligase"/>
</dbReference>
<accession>A0A1J1I500</accession>
<organism evidence="7 8">
    <name type="scientific">Clunio marinus</name>
    <dbReference type="NCBI Taxonomy" id="568069"/>
    <lineage>
        <taxon>Eukaryota</taxon>
        <taxon>Metazoa</taxon>
        <taxon>Ecdysozoa</taxon>
        <taxon>Arthropoda</taxon>
        <taxon>Hexapoda</taxon>
        <taxon>Insecta</taxon>
        <taxon>Pterygota</taxon>
        <taxon>Neoptera</taxon>
        <taxon>Endopterygota</taxon>
        <taxon>Diptera</taxon>
        <taxon>Nematocera</taxon>
        <taxon>Chironomoidea</taxon>
        <taxon>Chironomidae</taxon>
        <taxon>Clunio</taxon>
    </lineage>
</organism>
<dbReference type="EMBL" id="CVRI01000041">
    <property type="protein sequence ID" value="CRK95357.1"/>
    <property type="molecule type" value="Genomic_DNA"/>
</dbReference>
<keyword evidence="3" id="KW-0862">Zinc</keyword>
<dbReference type="InterPro" id="IPR001841">
    <property type="entry name" value="Znf_RING"/>
</dbReference>
<gene>
    <name evidence="7" type="ORF">CLUMA_CG008638</name>
</gene>
<reference evidence="7 8" key="1">
    <citation type="submission" date="2015-04" db="EMBL/GenBank/DDBJ databases">
        <authorList>
            <person name="Syromyatnikov M.Y."/>
            <person name="Popov V.N."/>
        </authorList>
    </citation>
    <scope>NUCLEOTIDE SEQUENCE [LARGE SCALE GENOMIC DNA]</scope>
</reference>
<evidence type="ECO:0000256" key="4">
    <source>
        <dbReference type="PROSITE-ProRule" id="PRU00175"/>
    </source>
</evidence>
<dbReference type="SUPFAM" id="SSF57850">
    <property type="entry name" value="RING/U-box"/>
    <property type="match status" value="1"/>
</dbReference>
<protein>
    <submittedName>
        <fullName evidence="7">CLUMA_CG008638, isoform A</fullName>
    </submittedName>
</protein>
<evidence type="ECO:0000259" key="6">
    <source>
        <dbReference type="PROSITE" id="PS50089"/>
    </source>
</evidence>
<dbReference type="SMART" id="SM00184">
    <property type="entry name" value="RING"/>
    <property type="match status" value="1"/>
</dbReference>
<sequence length="151" mass="17930">MTDYFDELNCQPVEEENTGTHQLMLMLRYLRQSGFDALLNMNMNDDRLPPAASKELVKNLESRHVTEDDEKCAICLLPNENLNGQKFLKLPCNHEFHDSCILPWLERTNSCPMCRQEMKTDDEDYEEQKKRKQRQQQRDEEVEMLHNSMYG</sequence>
<dbReference type="PROSITE" id="PS50089">
    <property type="entry name" value="ZF_RING_2"/>
    <property type="match status" value="1"/>
</dbReference>
<proteinExistence type="predicted"/>
<evidence type="ECO:0000313" key="7">
    <source>
        <dbReference type="EMBL" id="CRK95357.1"/>
    </source>
</evidence>
<keyword evidence="1" id="KW-0479">Metal-binding</keyword>
<dbReference type="GO" id="GO:0006511">
    <property type="term" value="P:ubiquitin-dependent protein catabolic process"/>
    <property type="evidence" value="ECO:0007669"/>
    <property type="project" value="TreeGrafter"/>
</dbReference>
<dbReference type="GO" id="GO:0061630">
    <property type="term" value="F:ubiquitin protein ligase activity"/>
    <property type="evidence" value="ECO:0007669"/>
    <property type="project" value="TreeGrafter"/>
</dbReference>
<keyword evidence="8" id="KW-1185">Reference proteome</keyword>
<dbReference type="GO" id="GO:0008270">
    <property type="term" value="F:zinc ion binding"/>
    <property type="evidence" value="ECO:0007669"/>
    <property type="project" value="UniProtKB-KW"/>
</dbReference>
<evidence type="ECO:0000256" key="1">
    <source>
        <dbReference type="ARBA" id="ARBA00022723"/>
    </source>
</evidence>
<evidence type="ECO:0000256" key="3">
    <source>
        <dbReference type="ARBA" id="ARBA00022833"/>
    </source>
</evidence>
<dbReference type="PANTHER" id="PTHR45931:SF16">
    <property type="entry name" value="RING_U-BOX SUPERFAMILY PROTEIN"/>
    <property type="match status" value="1"/>
</dbReference>
<feature type="domain" description="RING-type" evidence="6">
    <location>
        <begin position="72"/>
        <end position="115"/>
    </location>
</feature>
<dbReference type="OrthoDB" id="21204at2759"/>
<evidence type="ECO:0000313" key="8">
    <source>
        <dbReference type="Proteomes" id="UP000183832"/>
    </source>
</evidence>
<evidence type="ECO:0000256" key="5">
    <source>
        <dbReference type="SAM" id="MobiDB-lite"/>
    </source>
</evidence>
<dbReference type="GO" id="GO:0005634">
    <property type="term" value="C:nucleus"/>
    <property type="evidence" value="ECO:0007669"/>
    <property type="project" value="TreeGrafter"/>
</dbReference>
<dbReference type="STRING" id="568069.A0A1J1I500"/>
<name>A0A1J1I500_9DIPT</name>
<dbReference type="Pfam" id="PF13639">
    <property type="entry name" value="zf-RING_2"/>
    <property type="match status" value="1"/>
</dbReference>